<proteinExistence type="predicted"/>
<gene>
    <name evidence="2" type="ORF">DNTS_013698</name>
</gene>
<dbReference type="AlphaFoldDB" id="A0A553REZ1"/>
<feature type="signal peptide" evidence="1">
    <location>
        <begin position="1"/>
        <end position="28"/>
    </location>
</feature>
<dbReference type="PANTHER" id="PTHR36690">
    <property type="entry name" value="PROTEIN FAM237A"/>
    <property type="match status" value="1"/>
</dbReference>
<dbReference type="InterPro" id="IPR040439">
    <property type="entry name" value="FAM237A/B"/>
</dbReference>
<evidence type="ECO:0000256" key="1">
    <source>
        <dbReference type="SAM" id="SignalP"/>
    </source>
</evidence>
<comment type="caution">
    <text evidence="2">The sequence shown here is derived from an EMBL/GenBank/DDBJ whole genome shotgun (WGS) entry which is preliminary data.</text>
</comment>
<accession>A0A553REZ1</accession>
<keyword evidence="1" id="KW-0732">Signal</keyword>
<dbReference type="Proteomes" id="UP000316079">
    <property type="component" value="Unassembled WGS sequence"/>
</dbReference>
<protein>
    <submittedName>
        <fullName evidence="2">Uncharacterized protein</fullName>
    </submittedName>
</protein>
<feature type="chain" id="PRO_5021971501" evidence="1">
    <location>
        <begin position="29"/>
        <end position="160"/>
    </location>
</feature>
<dbReference type="PANTHER" id="PTHR36690:SF1">
    <property type="entry name" value="PROTEIN FAM237B"/>
    <property type="match status" value="1"/>
</dbReference>
<reference evidence="2 3" key="1">
    <citation type="journal article" date="2019" name="Sci. Data">
        <title>Hybrid genome assembly and annotation of Danionella translucida.</title>
        <authorList>
            <person name="Kadobianskyi M."/>
            <person name="Schulze L."/>
            <person name="Schuelke M."/>
            <person name="Judkewitz B."/>
        </authorList>
    </citation>
    <scope>NUCLEOTIDE SEQUENCE [LARGE SCALE GENOMIC DNA]</scope>
    <source>
        <strain evidence="2 3">Bolton</strain>
    </source>
</reference>
<dbReference type="EMBL" id="SRMA01024275">
    <property type="protein sequence ID" value="TRZ00758.1"/>
    <property type="molecule type" value="Genomic_DNA"/>
</dbReference>
<evidence type="ECO:0000313" key="2">
    <source>
        <dbReference type="EMBL" id="TRZ00758.1"/>
    </source>
</evidence>
<feature type="non-terminal residue" evidence="2">
    <location>
        <position position="160"/>
    </location>
</feature>
<name>A0A553REZ1_9TELE</name>
<organism evidence="2 3">
    <name type="scientific">Danionella cerebrum</name>
    <dbReference type="NCBI Taxonomy" id="2873325"/>
    <lineage>
        <taxon>Eukaryota</taxon>
        <taxon>Metazoa</taxon>
        <taxon>Chordata</taxon>
        <taxon>Craniata</taxon>
        <taxon>Vertebrata</taxon>
        <taxon>Euteleostomi</taxon>
        <taxon>Actinopterygii</taxon>
        <taxon>Neopterygii</taxon>
        <taxon>Teleostei</taxon>
        <taxon>Ostariophysi</taxon>
        <taxon>Cypriniformes</taxon>
        <taxon>Danionidae</taxon>
        <taxon>Danioninae</taxon>
        <taxon>Danionella</taxon>
    </lineage>
</organism>
<sequence>MERLLGSSVFRWWRLLSVTLLVLPHSSSYSIPSLEVLNSEGIGGAKAPVHLGEINHQCWDAASLSVIEARKLRVADSVGELWDFMTQLSGSTQGLHRSMFMELAQVFWKKTHRSISSVSSSDSAWNLPPGMQTIYTARSIPSLLENRQSEKLNLEDFSFG</sequence>
<dbReference type="OrthoDB" id="9931800at2759"/>
<evidence type="ECO:0000313" key="3">
    <source>
        <dbReference type="Proteomes" id="UP000316079"/>
    </source>
</evidence>
<keyword evidence="3" id="KW-1185">Reference proteome</keyword>